<dbReference type="Proteomes" id="UP000235828">
    <property type="component" value="Chromosome A"/>
</dbReference>
<accession>A0A2N8ZD74</accession>
<dbReference type="KEGG" id="vta:A1856"/>
<name>A0A2N8ZD74_9VIBR</name>
<evidence type="ECO:0000256" key="1">
    <source>
        <dbReference type="SAM" id="MobiDB-lite"/>
    </source>
</evidence>
<feature type="region of interest" description="Disordered" evidence="1">
    <location>
        <begin position="32"/>
        <end position="54"/>
    </location>
</feature>
<keyword evidence="3" id="KW-1185">Reference proteome</keyword>
<gene>
    <name evidence="2" type="ORF">VTAP4600_A1856</name>
</gene>
<dbReference type="AlphaFoldDB" id="A0A2N8ZD74"/>
<proteinExistence type="predicted"/>
<dbReference type="EMBL" id="LT960611">
    <property type="protein sequence ID" value="SON49835.1"/>
    <property type="molecule type" value="Genomic_DNA"/>
</dbReference>
<dbReference type="RefSeq" id="WP_145958566.1">
    <property type="nucleotide sequence ID" value="NZ_LT960611.1"/>
</dbReference>
<feature type="compositionally biased region" description="Basic residues" evidence="1">
    <location>
        <begin position="45"/>
        <end position="54"/>
    </location>
</feature>
<reference evidence="2 3" key="1">
    <citation type="submission" date="2017-10" db="EMBL/GenBank/DDBJ databases">
        <authorList>
            <person name="Banno H."/>
            <person name="Chua N.-H."/>
        </authorList>
    </citation>
    <scope>NUCLEOTIDE SEQUENCE [LARGE SCALE GENOMIC DNA]</scope>
    <source>
        <strain evidence="2">Vibrio tapetis CECT4600</strain>
    </source>
</reference>
<evidence type="ECO:0000313" key="3">
    <source>
        <dbReference type="Proteomes" id="UP000235828"/>
    </source>
</evidence>
<organism evidence="2 3">
    <name type="scientific">Vibrio tapetis subsp. tapetis</name>
    <dbReference type="NCBI Taxonomy" id="1671868"/>
    <lineage>
        <taxon>Bacteria</taxon>
        <taxon>Pseudomonadati</taxon>
        <taxon>Pseudomonadota</taxon>
        <taxon>Gammaproteobacteria</taxon>
        <taxon>Vibrionales</taxon>
        <taxon>Vibrionaceae</taxon>
        <taxon>Vibrio</taxon>
    </lineage>
</organism>
<dbReference type="OrthoDB" id="5870161at2"/>
<sequence length="190" mass="21326">MKLFASLLTTMIITGTIWGAVLMQPVMAESSSKTPLSQGAEKTPTKRQLKQQAQKKNKTYIRSVVTKTISLDAVAALWIEFEDQIIKQEDLPETLDRLVVIYQDMDKDFSHATVTIGFPVEASSQKDGYIELISNAHGQPLLNRGEHSKAEIANAWEDINFRKPVKAVIETHYLNALGQEESNQLVVHYN</sequence>
<protein>
    <submittedName>
        <fullName evidence="2">Uncharacterized protein</fullName>
    </submittedName>
</protein>
<evidence type="ECO:0000313" key="2">
    <source>
        <dbReference type="EMBL" id="SON49835.1"/>
    </source>
</evidence>